<organism evidence="9 10">
    <name type="scientific">Streptomyces viridosporus (strain ATCC 14672 / DSM 40746 / JCM 4963 / KCTC 9882 / NRRL B-12104 / FH 1290)</name>
    <name type="common">Streptomyces ghanaensis</name>
    <dbReference type="NCBI Taxonomy" id="566461"/>
    <lineage>
        <taxon>Bacteria</taxon>
        <taxon>Bacillati</taxon>
        <taxon>Actinomycetota</taxon>
        <taxon>Actinomycetes</taxon>
        <taxon>Kitasatosporales</taxon>
        <taxon>Streptomycetaceae</taxon>
        <taxon>Streptomyces</taxon>
    </lineage>
</organism>
<accession>D6A663</accession>
<dbReference type="Gene3D" id="3.40.50.300">
    <property type="entry name" value="P-loop containing nucleotide triphosphate hydrolases"/>
    <property type="match status" value="2"/>
</dbReference>
<reference evidence="10" key="1">
    <citation type="submission" date="2008-12" db="EMBL/GenBank/DDBJ databases">
        <title>Annotation of Streptomyces ghanaensis ATCC 14672.</title>
        <authorList>
            <consortium name="The Broad Institute Genome Sequencing Platform"/>
            <consortium name="Broad Institute Microbial Sequencing Center"/>
            <person name="Fischbach M."/>
            <person name="Ward D."/>
            <person name="Young S."/>
            <person name="Kodira C.D."/>
            <person name="Zeng Q."/>
            <person name="Koehrsen M."/>
            <person name="Godfrey P."/>
            <person name="Alvarado L."/>
            <person name="Berlin A.M."/>
            <person name="Borenstein D."/>
            <person name="Chen Z."/>
            <person name="Engels R."/>
            <person name="Freedman E."/>
            <person name="Gellesch M."/>
            <person name="Goldberg J."/>
            <person name="Griggs A."/>
            <person name="Gujja S."/>
            <person name="Heiman D.I."/>
            <person name="Hepburn T.A."/>
            <person name="Howarth C."/>
            <person name="Jen D."/>
            <person name="Larson L."/>
            <person name="Lewis B."/>
            <person name="Mehta T."/>
            <person name="Park D."/>
            <person name="Pearson M."/>
            <person name="Roberts A."/>
            <person name="Saif S."/>
            <person name="Shea T.D."/>
            <person name="Shenoy N."/>
            <person name="Sisk P."/>
            <person name="Stolte C."/>
            <person name="Sykes S.N."/>
            <person name="Walk T."/>
            <person name="White J."/>
            <person name="Yandava C."/>
            <person name="Straight P."/>
            <person name="Clardy J."/>
            <person name="Hung D."/>
            <person name="Kolter R."/>
            <person name="Mekalanos J."/>
            <person name="Walker S."/>
            <person name="Walsh C.T."/>
            <person name="Wieland B.L.C."/>
            <person name="Ilzarbe M."/>
            <person name="Galagan J."/>
            <person name="Nusbaum C."/>
            <person name="Birren B."/>
        </authorList>
    </citation>
    <scope>NUCLEOTIDE SEQUENCE [LARGE SCALE GENOMIC DNA]</scope>
    <source>
        <strain evidence="10">ATCC 14672 / DSM 40746 / JCM 4963 / KCTC 9882 / NRRL B-12104 / FH 1290</strain>
    </source>
</reference>
<evidence type="ECO:0000256" key="3">
    <source>
        <dbReference type="ARBA" id="ARBA00022475"/>
    </source>
</evidence>
<evidence type="ECO:0000256" key="6">
    <source>
        <dbReference type="ARBA" id="ARBA00023065"/>
    </source>
</evidence>
<feature type="domain" description="AAA+ ATPase" evidence="8">
    <location>
        <begin position="42"/>
        <end position="210"/>
    </location>
</feature>
<keyword evidence="3" id="KW-1003">Cell membrane</keyword>
<evidence type="ECO:0000256" key="7">
    <source>
        <dbReference type="ARBA" id="ARBA00023136"/>
    </source>
</evidence>
<dbReference type="EMBL" id="DS999641">
    <property type="protein sequence ID" value="EFE67834.2"/>
    <property type="molecule type" value="Genomic_DNA"/>
</dbReference>
<evidence type="ECO:0000259" key="8">
    <source>
        <dbReference type="SMART" id="SM00382"/>
    </source>
</evidence>
<dbReference type="PANTHER" id="PTHR42771:SF2">
    <property type="entry name" value="IRON(3+)-HYDROXAMATE IMPORT ATP-BINDING PROTEIN FHUC"/>
    <property type="match status" value="1"/>
</dbReference>
<keyword evidence="4" id="KW-0410">Iron transport</keyword>
<keyword evidence="2" id="KW-0813">Transport</keyword>
<dbReference type="InterPro" id="IPR027417">
    <property type="entry name" value="P-loop_NTPase"/>
</dbReference>
<dbReference type="AlphaFoldDB" id="D6A663"/>
<dbReference type="Proteomes" id="UP000003824">
    <property type="component" value="Unassembled WGS sequence"/>
</dbReference>
<dbReference type="Pfam" id="PF13304">
    <property type="entry name" value="AAA_21"/>
    <property type="match status" value="1"/>
</dbReference>
<evidence type="ECO:0000256" key="2">
    <source>
        <dbReference type="ARBA" id="ARBA00022448"/>
    </source>
</evidence>
<dbReference type="SMART" id="SM00382">
    <property type="entry name" value="AAA"/>
    <property type="match status" value="1"/>
</dbReference>
<evidence type="ECO:0000313" key="10">
    <source>
        <dbReference type="Proteomes" id="UP000003824"/>
    </source>
</evidence>
<dbReference type="CDD" id="cd00267">
    <property type="entry name" value="ABC_ATPase"/>
    <property type="match status" value="1"/>
</dbReference>
<dbReference type="InterPro" id="IPR003593">
    <property type="entry name" value="AAA+_ATPase"/>
</dbReference>
<dbReference type="GO" id="GO:0006826">
    <property type="term" value="P:iron ion transport"/>
    <property type="evidence" value="ECO:0007669"/>
    <property type="project" value="UniProtKB-KW"/>
</dbReference>
<evidence type="ECO:0000313" key="9">
    <source>
        <dbReference type="EMBL" id="EFE67834.2"/>
    </source>
</evidence>
<keyword evidence="6" id="KW-0406">Ion transport</keyword>
<evidence type="ECO:0000256" key="1">
    <source>
        <dbReference type="ARBA" id="ARBA00004202"/>
    </source>
</evidence>
<dbReference type="SUPFAM" id="SSF52540">
    <property type="entry name" value="P-loop containing nucleoside triphosphate hydrolases"/>
    <property type="match status" value="1"/>
</dbReference>
<dbReference type="InterPro" id="IPR051535">
    <property type="entry name" value="Siderophore_ABC-ATPase"/>
</dbReference>
<keyword evidence="5" id="KW-0408">Iron</keyword>
<protein>
    <submittedName>
        <fullName evidence="9">AAA ATPase</fullName>
    </submittedName>
</protein>
<dbReference type="InterPro" id="IPR003959">
    <property type="entry name" value="ATPase_AAA_core"/>
</dbReference>
<keyword evidence="7" id="KW-0472">Membrane</keyword>
<name>D6A663_STRV1</name>
<dbReference type="GO" id="GO:0005886">
    <property type="term" value="C:plasma membrane"/>
    <property type="evidence" value="ECO:0007669"/>
    <property type="project" value="UniProtKB-SubCell"/>
</dbReference>
<dbReference type="GO" id="GO:0016887">
    <property type="term" value="F:ATP hydrolysis activity"/>
    <property type="evidence" value="ECO:0007669"/>
    <property type="project" value="InterPro"/>
</dbReference>
<gene>
    <name evidence="9" type="ORF">SSFG_03080</name>
</gene>
<proteinExistence type="predicted"/>
<evidence type="ECO:0000256" key="5">
    <source>
        <dbReference type="ARBA" id="ARBA00023004"/>
    </source>
</evidence>
<sequence length="241" mass="26921">MCETRPVIIERVYAHGGPYDAGKWPWSLPCVRELLRDGLWFTAPVTFVVGENGSGKSTLVEALAEGFGLDPWGGSHEWRYASHRAKSLLGERIRFDAAPRGRRMLGSWSARQGFFLRAETALDALDREGLAPDARSHGEGFLAAFRDKFLRPGLYVLDEPEAALSFSSCLELIGHLDRLTREGAQVVCATHSPLLTALPGADIVEVGDHGMRRTTWQDLALVDHWRRYLADPRAYLRHVLE</sequence>
<dbReference type="PANTHER" id="PTHR42771">
    <property type="entry name" value="IRON(3+)-HYDROXAMATE IMPORT ATP-BINDING PROTEIN FHUC"/>
    <property type="match status" value="1"/>
</dbReference>
<dbReference type="eggNOG" id="COG3910">
    <property type="taxonomic scope" value="Bacteria"/>
</dbReference>
<evidence type="ECO:0000256" key="4">
    <source>
        <dbReference type="ARBA" id="ARBA00022496"/>
    </source>
</evidence>
<dbReference type="GO" id="GO:0005524">
    <property type="term" value="F:ATP binding"/>
    <property type="evidence" value="ECO:0007669"/>
    <property type="project" value="InterPro"/>
</dbReference>
<comment type="subcellular location">
    <subcellularLocation>
        <location evidence="1">Cell membrane</location>
        <topology evidence="1">Peripheral membrane protein</topology>
    </subcellularLocation>
</comment>